<comment type="caution">
    <text evidence="1">The sequence shown here is derived from an EMBL/GenBank/DDBJ whole genome shotgun (WGS) entry which is preliminary data.</text>
</comment>
<dbReference type="Proteomes" id="UP001165063">
    <property type="component" value="Unassembled WGS sequence"/>
</dbReference>
<keyword evidence="2" id="KW-1185">Reference proteome</keyword>
<evidence type="ECO:0000313" key="1">
    <source>
        <dbReference type="EMBL" id="GMG58518.1"/>
    </source>
</evidence>
<dbReference type="AlphaFoldDB" id="A0A9W6Z8L5"/>
<name>A0A9W6Z8L5_AMBMO</name>
<accession>A0A9W6Z8L5</accession>
<sequence length="289" mass="33549">MEVSGISLLSIDTTIFETSLTSSLNESFETDEDRDRVPLDDDHITFIKKILCQSYTSYIGFTDGDFGTYVVEVDHLVQWFNEKFPDVQISNERFSEIISEPGFHIIPENRGYILLNDNYWLPEVSITYRNEKENVVFLTKMRYPTVLEIKRSENQQLVLEPDFLSNSTVFGCLSWERGLELMNFGQSENLDLAFNALIDFLFPILIGFSDQAEYRLFFGAFWTPMERCFISKMIDSFNGNCGTSHSVHFFDEIETSPLNPFRLISNLRDLEATDRHMVRNAITKFFEGN</sequence>
<gene>
    <name evidence="1" type="ORF">Amon01_000865500</name>
</gene>
<protein>
    <submittedName>
        <fullName evidence="1">Unnamed protein product</fullName>
    </submittedName>
</protein>
<reference evidence="1" key="1">
    <citation type="submission" date="2023-04" db="EMBL/GenBank/DDBJ databases">
        <title>Ambrosiozyma monospora NBRC 1965.</title>
        <authorList>
            <person name="Ichikawa N."/>
            <person name="Sato H."/>
            <person name="Tonouchi N."/>
        </authorList>
    </citation>
    <scope>NUCLEOTIDE SEQUENCE</scope>
    <source>
        <strain evidence="1">NBRC 1965</strain>
    </source>
</reference>
<evidence type="ECO:0000313" key="2">
    <source>
        <dbReference type="Proteomes" id="UP001165063"/>
    </source>
</evidence>
<dbReference type="EMBL" id="BSXU01008099">
    <property type="protein sequence ID" value="GMG58518.1"/>
    <property type="molecule type" value="Genomic_DNA"/>
</dbReference>
<proteinExistence type="predicted"/>
<organism evidence="1 2">
    <name type="scientific">Ambrosiozyma monospora</name>
    <name type="common">Yeast</name>
    <name type="synonym">Endomycopsis monosporus</name>
    <dbReference type="NCBI Taxonomy" id="43982"/>
    <lineage>
        <taxon>Eukaryota</taxon>
        <taxon>Fungi</taxon>
        <taxon>Dikarya</taxon>
        <taxon>Ascomycota</taxon>
        <taxon>Saccharomycotina</taxon>
        <taxon>Pichiomycetes</taxon>
        <taxon>Pichiales</taxon>
        <taxon>Pichiaceae</taxon>
        <taxon>Ambrosiozyma</taxon>
    </lineage>
</organism>